<dbReference type="SUPFAM" id="SSF54523">
    <property type="entry name" value="Pili subunits"/>
    <property type="match status" value="1"/>
</dbReference>
<dbReference type="EMBL" id="BMYD01000001">
    <property type="protein sequence ID" value="GHA76252.1"/>
    <property type="molecule type" value="Genomic_DNA"/>
</dbReference>
<keyword evidence="1" id="KW-1133">Transmembrane helix</keyword>
<evidence type="ECO:0000313" key="3">
    <source>
        <dbReference type="Proteomes" id="UP000646426"/>
    </source>
</evidence>
<protein>
    <submittedName>
        <fullName evidence="2">Pilus biosynthesis protein</fullName>
    </submittedName>
</protein>
<dbReference type="AlphaFoldDB" id="A0A918SXA8"/>
<reference evidence="2" key="2">
    <citation type="submission" date="2020-09" db="EMBL/GenBank/DDBJ databases">
        <authorList>
            <person name="Sun Q."/>
            <person name="Kim S."/>
        </authorList>
    </citation>
    <scope>NUCLEOTIDE SEQUENCE</scope>
    <source>
        <strain evidence="2">KCTC 23077</strain>
    </source>
</reference>
<dbReference type="PROSITE" id="PS00409">
    <property type="entry name" value="PROKAR_NTER_METHYL"/>
    <property type="match status" value="1"/>
</dbReference>
<gene>
    <name evidence="2" type="ORF">GCM10007067_11840</name>
</gene>
<dbReference type="Proteomes" id="UP000646426">
    <property type="component" value="Unassembled WGS sequence"/>
</dbReference>
<keyword evidence="1" id="KW-0812">Transmembrane</keyword>
<keyword evidence="1" id="KW-0472">Membrane</keyword>
<name>A0A918SXA8_9GAMM</name>
<dbReference type="RefSeq" id="WP_308427811.1">
    <property type="nucleotide sequence ID" value="NZ_BMYD01000001.1"/>
</dbReference>
<dbReference type="Pfam" id="PF07963">
    <property type="entry name" value="N_methyl"/>
    <property type="match status" value="1"/>
</dbReference>
<proteinExistence type="predicted"/>
<dbReference type="InterPro" id="IPR045584">
    <property type="entry name" value="Pilin-like"/>
</dbReference>
<evidence type="ECO:0000313" key="2">
    <source>
        <dbReference type="EMBL" id="GHA76252.1"/>
    </source>
</evidence>
<accession>A0A918SXA8</accession>
<sequence length="151" mass="15918">MTTITPRMFFGSARRAGGFTLIELMITVAIVAILASVAMASYQGSVVKTRRGNAKACLTEVAQALERRYTTKMTYAADAAATDVLPAVGCRTEIASFYTVSAVDTLTASAYELRAVPQGKQETADTLCGTLGITNTGTKKENGTGSVSDCW</sequence>
<reference evidence="2" key="1">
    <citation type="journal article" date="2014" name="Int. J. Syst. Evol. Microbiol.">
        <title>Complete genome sequence of Corynebacterium casei LMG S-19264T (=DSM 44701T), isolated from a smear-ripened cheese.</title>
        <authorList>
            <consortium name="US DOE Joint Genome Institute (JGI-PGF)"/>
            <person name="Walter F."/>
            <person name="Albersmeier A."/>
            <person name="Kalinowski J."/>
            <person name="Ruckert C."/>
        </authorList>
    </citation>
    <scope>NUCLEOTIDE SEQUENCE</scope>
    <source>
        <strain evidence="2">KCTC 23077</strain>
    </source>
</reference>
<dbReference type="InterPro" id="IPR031982">
    <property type="entry name" value="PilE-like"/>
</dbReference>
<dbReference type="Gene3D" id="3.30.700.10">
    <property type="entry name" value="Glycoprotein, Type 4 Pilin"/>
    <property type="match status" value="1"/>
</dbReference>
<dbReference type="InterPro" id="IPR012902">
    <property type="entry name" value="N_methyl_site"/>
</dbReference>
<evidence type="ECO:0000256" key="1">
    <source>
        <dbReference type="SAM" id="Phobius"/>
    </source>
</evidence>
<organism evidence="2 3">
    <name type="scientific">Cognatilysobacter bugurensis</name>
    <dbReference type="NCBI Taxonomy" id="543356"/>
    <lineage>
        <taxon>Bacteria</taxon>
        <taxon>Pseudomonadati</taxon>
        <taxon>Pseudomonadota</taxon>
        <taxon>Gammaproteobacteria</taxon>
        <taxon>Lysobacterales</taxon>
        <taxon>Lysobacteraceae</taxon>
        <taxon>Cognatilysobacter</taxon>
    </lineage>
</organism>
<dbReference type="GO" id="GO:0043683">
    <property type="term" value="P:type IV pilus assembly"/>
    <property type="evidence" value="ECO:0007669"/>
    <property type="project" value="InterPro"/>
</dbReference>
<keyword evidence="3" id="KW-1185">Reference proteome</keyword>
<feature type="transmembrane region" description="Helical" evidence="1">
    <location>
        <begin position="21"/>
        <end position="42"/>
    </location>
</feature>
<dbReference type="Pfam" id="PF16732">
    <property type="entry name" value="ComP_DUS"/>
    <property type="match status" value="1"/>
</dbReference>
<dbReference type="NCBIfam" id="TIGR02532">
    <property type="entry name" value="IV_pilin_GFxxxE"/>
    <property type="match status" value="1"/>
</dbReference>
<comment type="caution">
    <text evidence="2">The sequence shown here is derived from an EMBL/GenBank/DDBJ whole genome shotgun (WGS) entry which is preliminary data.</text>
</comment>